<dbReference type="EMBL" id="LUUG01000089">
    <property type="protein sequence ID" value="OAI01496.1"/>
    <property type="molecule type" value="Genomic_DNA"/>
</dbReference>
<evidence type="ECO:0000313" key="2">
    <source>
        <dbReference type="Proteomes" id="UP000078090"/>
    </source>
</evidence>
<dbReference type="RefSeq" id="WP_064009523.1">
    <property type="nucleotide sequence ID" value="NZ_LUUG01000089.1"/>
</dbReference>
<name>A0A177M6Y9_METMH</name>
<protein>
    <submittedName>
        <fullName evidence="1">Uncharacterized protein</fullName>
    </submittedName>
</protein>
<reference evidence="1 2" key="1">
    <citation type="submission" date="2016-03" db="EMBL/GenBank/DDBJ databases">
        <authorList>
            <person name="Ploux O."/>
        </authorList>
    </citation>
    <scope>NUCLEOTIDE SEQUENCE [LARGE SCALE GENOMIC DNA]</scope>
    <source>
        <strain evidence="1 2">R-45363</strain>
    </source>
</reference>
<organism evidence="1 2">
    <name type="scientific">Methylomonas methanica</name>
    <dbReference type="NCBI Taxonomy" id="421"/>
    <lineage>
        <taxon>Bacteria</taxon>
        <taxon>Pseudomonadati</taxon>
        <taxon>Pseudomonadota</taxon>
        <taxon>Gammaproteobacteria</taxon>
        <taxon>Methylococcales</taxon>
        <taxon>Methylococcaceae</taxon>
        <taxon>Methylomonas</taxon>
    </lineage>
</organism>
<dbReference type="AlphaFoldDB" id="A0A177M6Y9"/>
<comment type="caution">
    <text evidence="1">The sequence shown here is derived from an EMBL/GenBank/DDBJ whole genome shotgun (WGS) entry which is preliminary data.</text>
</comment>
<accession>A0A177M6Y9</accession>
<dbReference type="OrthoDB" id="6289186at2"/>
<sequence length="176" mass="19529">MFVNTTSNTHPTYGTSSVARNYQSNSANNIIAGNTASSGDSVQISGSAYKALNDSNATTSDGVKLIFDRVNSDPEFAKEMANVYTYSRDFELVDLNDLPSLSDTSAMSAYSQHVKSFENEADKIRDQRIQIYTEMKGSGASDADIFNKIMQFNKNLPEDYQLKTGLDKYSQYLKFT</sequence>
<proteinExistence type="predicted"/>
<evidence type="ECO:0000313" key="1">
    <source>
        <dbReference type="EMBL" id="OAI01496.1"/>
    </source>
</evidence>
<dbReference type="Proteomes" id="UP000078090">
    <property type="component" value="Unassembled WGS sequence"/>
</dbReference>
<gene>
    <name evidence="1" type="ORF">A1332_17690</name>
</gene>